<keyword evidence="18" id="KW-0804">Transcription</keyword>
<dbReference type="GO" id="GO:0007219">
    <property type="term" value="P:Notch signaling pathway"/>
    <property type="evidence" value="ECO:0007669"/>
    <property type="project" value="UniProtKB-KW"/>
</dbReference>
<dbReference type="PROSITE" id="PS00010">
    <property type="entry name" value="ASX_HYDROXYL"/>
    <property type="match status" value="4"/>
</dbReference>
<feature type="disulfide bond" evidence="22">
    <location>
        <begin position="127"/>
        <end position="136"/>
    </location>
</feature>
<sequence length="1477" mass="163743">MGTHCNKRGFCPVDFCQNGGKCLEYDQKSGKGKCQCPLEFTGVNCEKDVDECELARKDGQHACRDNGECVNTFGSYKCVCKPGYVSEDCSIQENPEIECNDAEPDRQCQHGGVCIYDELKNNKTCECPKGYEGLFCEKDVDECKHYSPCQNYGTCQNTDGGYRCFCMDGFKGDQCQINEDDCIDNKCSPDSACIDGIKTYTCHCPIGKMGTYCQLVDRCTTEDPCLQGDCITDPLTGNYQCICHPGYTGKNCDQDIDECAINPNRCYNGGICVNKLGGYDCMCPEGYKGEFCEDLMNPCEEVQCHNGGKCRLRKSGNNTYVAECSCYPGFHGHDCTQKCPFGFKGAQCQEPFFPCKNSADCNAGGDCIESECICKGPFYGNRCEMRRRCQEGFCLNEGICEDKNNSATCNCRQSFAGERCEVKIDLCQNHRCKNGAICKQEKDIYKCECIEGTAGRFCEEKVDIAKFDKEERFEINCPGKVQNNVFFRLEREICIRNRCSSKSGDDQCDLGCNLAACDFDGGDCSAKLQPFANCKFASYCAKNFANQICDKACNTEECLYDGYDCLAPVPRCPSEIQNKCAERYGDGICDVECNVEACGWDGGDCKRNETKIDDKVRYLKKNSKNFLFQVYKDIWIMVLADPSTFIKNVHKFLFAWSNRLRASVKIQHDVEGPMVFKWSSAKEDDLGSRIVMPKNENYAVSYGADSSSHHHSARSRRSVSNSRFHLTDHQFASPSSSSSSRGHSVDGIAVSVQIDMSHCQEDCFSDSEAFVKYWAAYMAKEYEEGHQGPLPIYKAIVRRPQPGTTGSPLSMLLLVVICAFVVIGTASAAYIKYGNQERRTRKRRTIHAPCWIPEKESDLNKRSLGSSNYSSGSQNSLISPCNSFFEQQSCSTAFFDPYNSDMKRRRLENGSAITYHNGIIVPPHINGHPQFQHPGAQNHYILPHNVHELQLAKARQTGYFFPSQQIHPNSSISPVDVKPNLASIISREAPNPNEGLKFTDLHIQAASKSLIDIELTEENANSVGPFGWTPLLSLLIGNPEAEEKDRKTETEILKDAEKLVTAGADVNWADHDERTALTLAVHRGFVSVARFLLERGANPKIMNKIDGTVLMIAIKRCHYSMVKLLLENKDVVEEINEVNRFGQTALMIASVVELANNQLGEMLVTKGADVSYQGDKTDAAQSYTGRTALHYAADVNNVTKVRFLLEHNANKDAGDVKDQTPMFLAASRGHLKVVEILIEAGASFEAPDNMDRTPCMIAYEKGHDHIVSYLENDNPRLRQPVRTSPLCKNMGDLKRTNAQAARSLVKAKRNRKLASTPQPIPSSGLPLHQLTPPHSDSSTSSPSPGVVGSSSGTASTSSSVPNLYHPLPPLNSLHATLLDSPDSDGHAHASRLMGSETFSPLGNDVMPNGGWARHIDTSAMSSDGSVQRQSPPYEPTGDPTSARLYSNYEHLFNGYDQQQKDCYYYNQSGAEHFSSAH</sequence>
<dbReference type="Gene3D" id="3.30.300.320">
    <property type="match status" value="1"/>
</dbReference>
<dbReference type="InterPro" id="IPR002110">
    <property type="entry name" value="Ankyrin_rpt"/>
</dbReference>
<reference evidence="26 27" key="1">
    <citation type="journal article" date="2017" name="Curr. Biol.">
        <title>Genome architecture and evolution of a unichromosomal asexual nematode.</title>
        <authorList>
            <person name="Fradin H."/>
            <person name="Zegar C."/>
            <person name="Gutwein M."/>
            <person name="Lucas J."/>
            <person name="Kovtun M."/>
            <person name="Corcoran D."/>
            <person name="Baugh L.R."/>
            <person name="Kiontke K."/>
            <person name="Gunsalus K."/>
            <person name="Fitch D.H."/>
            <person name="Piano F."/>
        </authorList>
    </citation>
    <scope>NUCLEOTIDE SEQUENCE [LARGE SCALE GENOMIC DNA]</scope>
    <source>
        <strain evidence="26">PF1309</strain>
    </source>
</reference>
<dbReference type="PROSITE" id="PS50088">
    <property type="entry name" value="ANK_REPEAT"/>
    <property type="match status" value="3"/>
</dbReference>
<dbReference type="PANTHER" id="PTHR24049:SF22">
    <property type="entry name" value="DROSOPHILA CRUMBS HOMOLOG"/>
    <property type="match status" value="1"/>
</dbReference>
<feature type="domain" description="EGF-like" evidence="24">
    <location>
        <begin position="139"/>
        <end position="176"/>
    </location>
</feature>
<protein>
    <submittedName>
        <fullName evidence="26">Uncharacterized protein</fullName>
    </submittedName>
</protein>
<dbReference type="Pfam" id="PF06816">
    <property type="entry name" value="NOD"/>
    <property type="match status" value="1"/>
</dbReference>
<evidence type="ECO:0000256" key="16">
    <source>
        <dbReference type="ARBA" id="ARBA00023157"/>
    </source>
</evidence>
<keyword evidence="10" id="KW-0221">Differentiation</keyword>
<feature type="domain" description="EGF-like" evidence="24">
    <location>
        <begin position="295"/>
        <end position="336"/>
    </location>
</feature>
<dbReference type="Gene3D" id="2.10.25.10">
    <property type="entry name" value="Laminin"/>
    <property type="match status" value="10"/>
</dbReference>
<keyword evidence="17" id="KW-0010">Activator</keyword>
<feature type="domain" description="LNR" evidence="25">
    <location>
        <begin position="534"/>
        <end position="570"/>
    </location>
</feature>
<dbReference type="GO" id="GO:0005509">
    <property type="term" value="F:calcium ion binding"/>
    <property type="evidence" value="ECO:0007669"/>
    <property type="project" value="InterPro"/>
</dbReference>
<evidence type="ECO:0000256" key="17">
    <source>
        <dbReference type="ARBA" id="ARBA00023159"/>
    </source>
</evidence>
<feature type="disulfide bond" evidence="22">
    <location>
        <begin position="449"/>
        <end position="458"/>
    </location>
</feature>
<dbReference type="SMART" id="SM00181">
    <property type="entry name" value="EGF"/>
    <property type="match status" value="11"/>
</dbReference>
<evidence type="ECO:0000256" key="3">
    <source>
        <dbReference type="ARBA" id="ARBA00005847"/>
    </source>
</evidence>
<dbReference type="Gene3D" id="1.25.40.20">
    <property type="entry name" value="Ankyrin repeat-containing domain"/>
    <property type="match status" value="1"/>
</dbReference>
<dbReference type="FunFam" id="3.30.300.320:FF:000001">
    <property type="entry name" value="Neurogenic locus notch 1"/>
    <property type="match status" value="1"/>
</dbReference>
<dbReference type="OrthoDB" id="430340at2759"/>
<evidence type="ECO:0000256" key="2">
    <source>
        <dbReference type="ARBA" id="ARBA00004251"/>
    </source>
</evidence>
<evidence type="ECO:0000256" key="8">
    <source>
        <dbReference type="ARBA" id="ARBA00022729"/>
    </source>
</evidence>
<comment type="caution">
    <text evidence="26">The sequence shown here is derived from an EMBL/GenBank/DDBJ whole genome shotgun (WGS) entry which is preliminary data.</text>
</comment>
<feature type="domain" description="EGF-like" evidence="24">
    <location>
        <begin position="385"/>
        <end position="421"/>
    </location>
</feature>
<feature type="domain" description="EGF-like" evidence="24">
    <location>
        <begin position="255"/>
        <end position="293"/>
    </location>
</feature>
<dbReference type="FunFam" id="2.10.25.10:FF:000038">
    <property type="entry name" value="Fibrillin 2"/>
    <property type="match status" value="1"/>
</dbReference>
<feature type="disulfide bond" evidence="22">
    <location>
        <begin position="355"/>
        <end position="372"/>
    </location>
</feature>
<keyword evidence="19" id="KW-0325">Glycoprotein</keyword>
<gene>
    <name evidence="26" type="ORF">WR25_15182</name>
</gene>
<proteinExistence type="inferred from homology"/>
<feature type="disulfide bond" evidence="22">
    <location>
        <begin position="80"/>
        <end position="89"/>
    </location>
</feature>
<feature type="region of interest" description="Disordered" evidence="23">
    <location>
        <begin position="1300"/>
        <end position="1441"/>
    </location>
</feature>
<feature type="disulfide bond" evidence="22">
    <location>
        <begin position="36"/>
        <end position="45"/>
    </location>
</feature>
<feature type="disulfide bond" evidence="22">
    <location>
        <begin position="243"/>
        <end position="252"/>
    </location>
</feature>
<evidence type="ECO:0000256" key="12">
    <source>
        <dbReference type="ARBA" id="ARBA00022989"/>
    </source>
</evidence>
<dbReference type="PANTHER" id="PTHR24049">
    <property type="entry name" value="CRUMBS FAMILY MEMBER"/>
    <property type="match status" value="1"/>
</dbReference>
<dbReference type="InterPro" id="IPR001881">
    <property type="entry name" value="EGF-like_Ca-bd_dom"/>
</dbReference>
<feature type="domain" description="LNR" evidence="25">
    <location>
        <begin position="572"/>
        <end position="610"/>
    </location>
</feature>
<dbReference type="GO" id="GO:0022611">
    <property type="term" value="P:dormancy process"/>
    <property type="evidence" value="ECO:0007669"/>
    <property type="project" value="UniProtKB-ARBA"/>
</dbReference>
<keyword evidence="8" id="KW-0732">Signal</keyword>
<dbReference type="InterPro" id="IPR000152">
    <property type="entry name" value="EGF-type_Asp/Asn_hydroxyl_site"/>
</dbReference>
<evidence type="ECO:0000256" key="15">
    <source>
        <dbReference type="ARBA" id="ARBA00023136"/>
    </source>
</evidence>
<evidence type="ECO:0000256" key="18">
    <source>
        <dbReference type="ARBA" id="ARBA00023163"/>
    </source>
</evidence>
<dbReference type="Pfam" id="PF07645">
    <property type="entry name" value="EGF_CA"/>
    <property type="match status" value="3"/>
</dbReference>
<feature type="compositionally biased region" description="Low complexity" evidence="23">
    <location>
        <begin position="1335"/>
        <end position="1361"/>
    </location>
</feature>
<dbReference type="PROSITE" id="PS50258">
    <property type="entry name" value="LNR"/>
    <property type="match status" value="3"/>
</dbReference>
<keyword evidence="11" id="KW-0914">Notch signaling pathway</keyword>
<evidence type="ECO:0000256" key="6">
    <source>
        <dbReference type="ARBA" id="ARBA00022536"/>
    </source>
</evidence>
<evidence type="ECO:0000256" key="20">
    <source>
        <dbReference type="ARBA" id="ARBA00023242"/>
    </source>
</evidence>
<dbReference type="SUPFAM" id="SSF57196">
    <property type="entry name" value="EGF/Laminin"/>
    <property type="match status" value="7"/>
</dbReference>
<feature type="domain" description="EGF-like" evidence="24">
    <location>
        <begin position="178"/>
        <end position="214"/>
    </location>
</feature>
<keyword evidence="7" id="KW-0812">Transmembrane</keyword>
<evidence type="ECO:0000256" key="13">
    <source>
        <dbReference type="ARBA" id="ARBA00023015"/>
    </source>
</evidence>
<feature type="disulfide bond" evidence="22">
    <location>
        <begin position="326"/>
        <end position="335"/>
    </location>
</feature>
<dbReference type="InterPro" id="IPR000800">
    <property type="entry name" value="Notch_dom"/>
</dbReference>
<dbReference type="SUPFAM" id="SSF48403">
    <property type="entry name" value="Ankyrin repeat"/>
    <property type="match status" value="1"/>
</dbReference>
<evidence type="ECO:0000256" key="10">
    <source>
        <dbReference type="ARBA" id="ARBA00022782"/>
    </source>
</evidence>
<dbReference type="SUPFAM" id="SSF57184">
    <property type="entry name" value="Growth factor receptor domain"/>
    <property type="match status" value="1"/>
</dbReference>
<keyword evidence="16 22" id="KW-1015">Disulfide bond</keyword>
<evidence type="ECO:0000256" key="7">
    <source>
        <dbReference type="ARBA" id="ARBA00022692"/>
    </source>
</evidence>
<evidence type="ECO:0000313" key="27">
    <source>
        <dbReference type="Proteomes" id="UP000218231"/>
    </source>
</evidence>
<evidence type="ECO:0000313" key="26">
    <source>
        <dbReference type="EMBL" id="PAV78409.1"/>
    </source>
</evidence>
<dbReference type="InterPro" id="IPR018097">
    <property type="entry name" value="EGF_Ca-bd_CS"/>
</dbReference>
<feature type="disulfide bond" evidence="22">
    <location>
        <begin position="411"/>
        <end position="420"/>
    </location>
</feature>
<name>A0A2A2KX57_9BILA</name>
<dbReference type="PROSITE" id="PS50026">
    <property type="entry name" value="EGF_3"/>
    <property type="match status" value="11"/>
</dbReference>
<comment type="similarity">
    <text evidence="3">Belongs to the NOTCH family.</text>
</comment>
<feature type="repeat" description="ANK" evidence="21">
    <location>
        <begin position="1217"/>
        <end position="1249"/>
    </location>
</feature>
<dbReference type="InterPro" id="IPR051022">
    <property type="entry name" value="Notch_Cell-Fate_Det"/>
</dbReference>
<dbReference type="EMBL" id="LIAE01007565">
    <property type="protein sequence ID" value="PAV78409.1"/>
    <property type="molecule type" value="Genomic_DNA"/>
</dbReference>
<feature type="repeat" description="ANK" evidence="21">
    <location>
        <begin position="1184"/>
        <end position="1216"/>
    </location>
</feature>
<evidence type="ECO:0000256" key="19">
    <source>
        <dbReference type="ARBA" id="ARBA00023180"/>
    </source>
</evidence>
<dbReference type="PROSITE" id="PS01187">
    <property type="entry name" value="EGF_CA"/>
    <property type="match status" value="2"/>
</dbReference>
<dbReference type="InterPro" id="IPR036770">
    <property type="entry name" value="Ankyrin_rpt-contain_sf"/>
</dbReference>
<keyword evidence="12" id="KW-1133">Transmembrane helix</keyword>
<evidence type="ECO:0000256" key="5">
    <source>
        <dbReference type="ARBA" id="ARBA00022475"/>
    </source>
</evidence>
<keyword evidence="13" id="KW-0805">Transcription regulation</keyword>
<dbReference type="FunFam" id="2.10.25.10:FF:000125">
    <property type="entry name" value="Neurogenic locus notch protein-like"/>
    <property type="match status" value="2"/>
</dbReference>
<keyword evidence="5" id="KW-1003">Cell membrane</keyword>
<dbReference type="SUPFAM" id="SSF90193">
    <property type="entry name" value="Notch domain"/>
    <property type="match status" value="3"/>
</dbReference>
<feature type="disulfide bond" evidence="22">
    <location>
        <begin position="166"/>
        <end position="175"/>
    </location>
</feature>
<dbReference type="PRINTS" id="PR01983">
    <property type="entry name" value="NOTCH"/>
</dbReference>
<keyword evidence="27" id="KW-1185">Reference proteome</keyword>
<evidence type="ECO:0000259" key="24">
    <source>
        <dbReference type="PROSITE" id="PS50026"/>
    </source>
</evidence>
<dbReference type="InterPro" id="IPR010660">
    <property type="entry name" value="Notch_NOD_dom"/>
</dbReference>
<dbReference type="Pfam" id="PF12796">
    <property type="entry name" value="Ank_2"/>
    <property type="match status" value="3"/>
</dbReference>
<evidence type="ECO:0000256" key="9">
    <source>
        <dbReference type="ARBA" id="ARBA00022737"/>
    </source>
</evidence>
<dbReference type="SMART" id="SM00004">
    <property type="entry name" value="NL"/>
    <property type="match status" value="3"/>
</dbReference>
<dbReference type="Proteomes" id="UP000218231">
    <property type="component" value="Unassembled WGS sequence"/>
</dbReference>
<dbReference type="PROSITE" id="PS00022">
    <property type="entry name" value="EGF_1"/>
    <property type="match status" value="10"/>
</dbReference>
<dbReference type="PRINTS" id="PR01452">
    <property type="entry name" value="LNOTCHREPEAT"/>
</dbReference>
<feature type="domain" description="EGF-like" evidence="24">
    <location>
        <begin position="423"/>
        <end position="459"/>
    </location>
</feature>
<dbReference type="Pfam" id="PF00066">
    <property type="entry name" value="Notch"/>
    <property type="match status" value="3"/>
</dbReference>
<dbReference type="CDD" id="cd00054">
    <property type="entry name" value="EGF_CA"/>
    <property type="match status" value="5"/>
</dbReference>
<dbReference type="InterPro" id="IPR035993">
    <property type="entry name" value="Notch-like_dom_sf"/>
</dbReference>
<dbReference type="InterPro" id="IPR009030">
    <property type="entry name" value="Growth_fac_rcpt_cys_sf"/>
</dbReference>
<dbReference type="SMART" id="SM00179">
    <property type="entry name" value="EGF_CA"/>
    <property type="match status" value="7"/>
</dbReference>
<feature type="domain" description="EGF-like" evidence="24">
    <location>
        <begin position="48"/>
        <end position="90"/>
    </location>
</feature>
<evidence type="ECO:0000256" key="23">
    <source>
        <dbReference type="SAM" id="MobiDB-lite"/>
    </source>
</evidence>
<dbReference type="GO" id="GO:0001708">
    <property type="term" value="P:cell fate specification"/>
    <property type="evidence" value="ECO:0007669"/>
    <property type="project" value="UniProtKB-ARBA"/>
</dbReference>
<dbReference type="STRING" id="2018661.A0A2A2KX57"/>
<dbReference type="SMART" id="SM00248">
    <property type="entry name" value="ANK"/>
    <property type="match status" value="6"/>
</dbReference>
<dbReference type="InterPro" id="IPR000742">
    <property type="entry name" value="EGF"/>
</dbReference>
<feature type="disulfide bond" evidence="22">
    <location>
        <begin position="283"/>
        <end position="292"/>
    </location>
</feature>
<keyword evidence="9" id="KW-0677">Repeat</keyword>
<comment type="subcellular location">
    <subcellularLocation>
        <location evidence="2">Cell membrane</location>
        <topology evidence="2">Single-pass type I membrane protein</topology>
    </subcellularLocation>
    <subcellularLocation>
        <location evidence="1">Nucleus</location>
    </subcellularLocation>
</comment>
<dbReference type="PROSITE" id="PS50297">
    <property type="entry name" value="ANK_REP_REGION"/>
    <property type="match status" value="3"/>
</dbReference>
<evidence type="ECO:0000256" key="22">
    <source>
        <dbReference type="PROSITE-ProRule" id="PRU00076"/>
    </source>
</evidence>
<dbReference type="GO" id="GO:0040024">
    <property type="term" value="P:dauer larval development"/>
    <property type="evidence" value="ECO:0007669"/>
    <property type="project" value="UniProtKB-ARBA"/>
</dbReference>
<feature type="disulfide bond" evidence="22">
    <location>
        <begin position="204"/>
        <end position="213"/>
    </location>
</feature>
<feature type="domain" description="EGF-like" evidence="24">
    <location>
        <begin position="215"/>
        <end position="253"/>
    </location>
</feature>
<dbReference type="GO" id="GO:0007157">
    <property type="term" value="P:heterophilic cell-cell adhesion via plasma membrane cell adhesion molecules"/>
    <property type="evidence" value="ECO:0007669"/>
    <property type="project" value="TreeGrafter"/>
</dbReference>
<evidence type="ECO:0000256" key="21">
    <source>
        <dbReference type="PROSITE-ProRule" id="PRU00023"/>
    </source>
</evidence>
<evidence type="ECO:0000256" key="14">
    <source>
        <dbReference type="ARBA" id="ARBA00023043"/>
    </source>
</evidence>
<feature type="compositionally biased region" description="Polar residues" evidence="23">
    <location>
        <begin position="1418"/>
        <end position="1430"/>
    </location>
</feature>
<evidence type="ECO:0000256" key="11">
    <source>
        <dbReference type="ARBA" id="ARBA00022976"/>
    </source>
</evidence>
<feature type="domain" description="EGF-like" evidence="24">
    <location>
        <begin position="7"/>
        <end position="46"/>
    </location>
</feature>
<dbReference type="GO" id="GO:0005886">
    <property type="term" value="C:plasma membrane"/>
    <property type="evidence" value="ECO:0007669"/>
    <property type="project" value="UniProtKB-SubCell"/>
</dbReference>
<organism evidence="26 27">
    <name type="scientific">Diploscapter pachys</name>
    <dbReference type="NCBI Taxonomy" id="2018661"/>
    <lineage>
        <taxon>Eukaryota</taxon>
        <taxon>Metazoa</taxon>
        <taxon>Ecdysozoa</taxon>
        <taxon>Nematoda</taxon>
        <taxon>Chromadorea</taxon>
        <taxon>Rhabditida</taxon>
        <taxon>Rhabditina</taxon>
        <taxon>Rhabditomorpha</taxon>
        <taxon>Rhabditoidea</taxon>
        <taxon>Rhabditidae</taxon>
        <taxon>Diploscapter</taxon>
    </lineage>
</organism>
<keyword evidence="6 22" id="KW-0245">EGF-like domain</keyword>
<dbReference type="GO" id="GO:0061629">
    <property type="term" value="F:RNA polymerase II-specific DNA-binding transcription factor binding"/>
    <property type="evidence" value="ECO:0007669"/>
    <property type="project" value="UniProtKB-ARBA"/>
</dbReference>
<keyword evidence="4" id="KW-0217">Developmental protein</keyword>
<feature type="domain" description="EGF-like" evidence="24">
    <location>
        <begin position="344"/>
        <end position="384"/>
    </location>
</feature>
<feature type="domain" description="LNR" evidence="25">
    <location>
        <begin position="494"/>
        <end position="530"/>
    </location>
</feature>
<keyword evidence="15" id="KW-0472">Membrane</keyword>
<dbReference type="GO" id="GO:0045197">
    <property type="term" value="P:establishment or maintenance of epithelial cell apical/basal polarity"/>
    <property type="evidence" value="ECO:0007669"/>
    <property type="project" value="TreeGrafter"/>
</dbReference>
<feature type="repeat" description="ANK" evidence="21">
    <location>
        <begin position="1072"/>
        <end position="1104"/>
    </location>
</feature>
<dbReference type="GO" id="GO:0090575">
    <property type="term" value="C:RNA polymerase II transcription regulator complex"/>
    <property type="evidence" value="ECO:0007669"/>
    <property type="project" value="UniProtKB-ARBA"/>
</dbReference>
<feature type="disulfide bond" evidence="22">
    <location>
        <begin position="108"/>
        <end position="125"/>
    </location>
</feature>
<evidence type="ECO:0000256" key="1">
    <source>
        <dbReference type="ARBA" id="ARBA00004123"/>
    </source>
</evidence>
<evidence type="ECO:0000256" key="4">
    <source>
        <dbReference type="ARBA" id="ARBA00022473"/>
    </source>
</evidence>
<dbReference type="Gene3D" id="3.30.70.3310">
    <property type="match status" value="1"/>
</dbReference>
<evidence type="ECO:0000259" key="25">
    <source>
        <dbReference type="PROSITE" id="PS50258"/>
    </source>
</evidence>
<dbReference type="PROSITE" id="PS01186">
    <property type="entry name" value="EGF_2"/>
    <property type="match status" value="6"/>
</dbReference>
<dbReference type="InterPro" id="IPR049883">
    <property type="entry name" value="NOTCH1_EGF-like"/>
</dbReference>
<feature type="domain" description="EGF-like" evidence="24">
    <location>
        <begin position="95"/>
        <end position="137"/>
    </location>
</feature>
<accession>A0A2A2KX57</accession>
<comment type="caution">
    <text evidence="22">Lacks conserved residue(s) required for the propagation of feature annotation.</text>
</comment>
<keyword evidence="20" id="KW-0539">Nucleus</keyword>
<keyword evidence="14 21" id="KW-0040">ANK repeat</keyword>
<feature type="disulfide bond" evidence="22">
    <location>
        <begin position="374"/>
        <end position="383"/>
    </location>
</feature>